<dbReference type="Proteomes" id="UP000027318">
    <property type="component" value="Unassembled WGS sequence"/>
</dbReference>
<dbReference type="EMBL" id="JMSZ01000012">
    <property type="protein sequence ID" value="KDE41045.1"/>
    <property type="molecule type" value="Genomic_DNA"/>
</dbReference>
<reference evidence="1 2" key="1">
    <citation type="journal article" date="2005" name="Int. J. Syst. Evol. Microbiol.">
        <title>Nitrincola lacisaponensis gen. nov., sp. nov., a novel alkaliphilic bacterium isolated from an alkaline, saline lake.</title>
        <authorList>
            <person name="Dimitriu P.A."/>
            <person name="Shukla S.K."/>
            <person name="Conradt J."/>
            <person name="Marquez M.C."/>
            <person name="Ventosa A."/>
            <person name="Maglia A."/>
            <person name="Peyton B.M."/>
            <person name="Pinkart H.C."/>
            <person name="Mormile M.R."/>
        </authorList>
    </citation>
    <scope>NUCLEOTIDE SEQUENCE [LARGE SCALE GENOMIC DNA]</scope>
    <source>
        <strain evidence="1 2">4CA</strain>
    </source>
</reference>
<gene>
    <name evidence="1" type="ORF">ADINL_0438</name>
</gene>
<evidence type="ECO:0000313" key="2">
    <source>
        <dbReference type="Proteomes" id="UP000027318"/>
    </source>
</evidence>
<proteinExistence type="predicted"/>
<evidence type="ECO:0000313" key="1">
    <source>
        <dbReference type="EMBL" id="KDE41045.1"/>
    </source>
</evidence>
<comment type="caution">
    <text evidence="1">The sequence shown here is derived from an EMBL/GenBank/DDBJ whole genome shotgun (WGS) entry which is preliminary data.</text>
</comment>
<sequence length="82" mass="9386">MRLIGLKRQDELWDKDGNPIPEHNALPILHEICAQPVPVDDPEVQFMIHRATTEFQYHIDSAVSARERVITRDGQPVSRCSP</sequence>
<accession>A0A063Y7G5</accession>
<dbReference type="AlphaFoldDB" id="A0A063Y7G5"/>
<organism evidence="1 2">
    <name type="scientific">Nitrincola lacisaponensis</name>
    <dbReference type="NCBI Taxonomy" id="267850"/>
    <lineage>
        <taxon>Bacteria</taxon>
        <taxon>Pseudomonadati</taxon>
        <taxon>Pseudomonadota</taxon>
        <taxon>Gammaproteobacteria</taxon>
        <taxon>Oceanospirillales</taxon>
        <taxon>Oceanospirillaceae</taxon>
        <taxon>Nitrincola</taxon>
    </lineage>
</organism>
<name>A0A063Y7G5_9GAMM</name>
<keyword evidence="2" id="KW-1185">Reference proteome</keyword>
<protein>
    <submittedName>
        <fullName evidence="1">Uncharacterized protein</fullName>
    </submittedName>
</protein>